<dbReference type="Proteomes" id="UP000668572">
    <property type="component" value="Unassembled WGS sequence"/>
</dbReference>
<dbReference type="PANTHER" id="PTHR38657:SF1">
    <property type="entry name" value="SLR1343 PROTEIN"/>
    <property type="match status" value="1"/>
</dbReference>
<dbReference type="GO" id="GO:0016829">
    <property type="term" value="F:lyase activity"/>
    <property type="evidence" value="ECO:0007669"/>
    <property type="project" value="UniProtKB-KW"/>
</dbReference>
<dbReference type="Gene3D" id="1.25.40.80">
    <property type="match status" value="1"/>
</dbReference>
<feature type="region of interest" description="Disordered" evidence="1">
    <location>
        <begin position="1"/>
        <end position="20"/>
    </location>
</feature>
<dbReference type="InterPro" id="IPR052551">
    <property type="entry name" value="UV-DNA_repair_photolyase"/>
</dbReference>
<dbReference type="Gene3D" id="1.10.579.10">
    <property type="entry name" value="DNA Cyclobutane Dipyrimidine Photolyase, subunit A, domain 3"/>
    <property type="match status" value="1"/>
</dbReference>
<dbReference type="SUPFAM" id="SSF48173">
    <property type="entry name" value="Cryptochrome/photolyase FAD-binding domain"/>
    <property type="match status" value="1"/>
</dbReference>
<dbReference type="InterPro" id="IPR007357">
    <property type="entry name" value="PhrB-like"/>
</dbReference>
<dbReference type="EMBL" id="JAGHXW010000020">
    <property type="protein sequence ID" value="MBO9759184.1"/>
    <property type="molecule type" value="Genomic_DNA"/>
</dbReference>
<dbReference type="PANTHER" id="PTHR38657">
    <property type="entry name" value="SLR1343 PROTEIN"/>
    <property type="match status" value="1"/>
</dbReference>
<evidence type="ECO:0000313" key="3">
    <source>
        <dbReference type="Proteomes" id="UP000668572"/>
    </source>
</evidence>
<organism evidence="2 3">
    <name type="scientific">Xanthomonas manihotis</name>
    <dbReference type="NCBI Taxonomy" id="43353"/>
    <lineage>
        <taxon>Bacteria</taxon>
        <taxon>Pseudomonadati</taxon>
        <taxon>Pseudomonadota</taxon>
        <taxon>Gammaproteobacteria</taxon>
        <taxon>Lysobacterales</taxon>
        <taxon>Lysobacteraceae</taxon>
        <taxon>Xanthomonas</taxon>
    </lineage>
</organism>
<gene>
    <name evidence="2" type="ORF">J7405_06415</name>
</gene>
<dbReference type="Gene3D" id="3.40.50.620">
    <property type="entry name" value="HUPs"/>
    <property type="match status" value="1"/>
</dbReference>
<name>A0A8I1XH22_XANMN</name>
<dbReference type="AlphaFoldDB" id="A0A8I1XH22"/>
<dbReference type="RefSeq" id="WP_017174064.1">
    <property type="nucleotide sequence ID" value="NZ_JAGHXV010000017.1"/>
</dbReference>
<reference evidence="2" key="1">
    <citation type="submission" date="2021-03" db="EMBL/GenBank/DDBJ databases">
        <title>Molecular characterization of Xanthomonas species pathogenic on Araceae and the development of a triplex TaqMan assay for detection of X. phaseoli pv. dieffenbachiae.</title>
        <authorList>
            <person name="Van Der Wolf J."/>
            <person name="Krijger M."/>
            <person name="Mendes O."/>
            <person name="Brankovics B."/>
            <person name="Bonants P."/>
            <person name="Meekes E."/>
        </authorList>
    </citation>
    <scope>NUCLEOTIDE SEQUENCE</scope>
    <source>
        <strain evidence="2">NBC1264</strain>
    </source>
</reference>
<proteinExistence type="predicted"/>
<dbReference type="Pfam" id="PF04244">
    <property type="entry name" value="DPRP"/>
    <property type="match status" value="1"/>
</dbReference>
<dbReference type="InterPro" id="IPR036134">
    <property type="entry name" value="Crypto/Photolyase_FAD-like_sf"/>
</dbReference>
<accession>A0A8I1XH22</accession>
<comment type="caution">
    <text evidence="2">The sequence shown here is derived from an EMBL/GenBank/DDBJ whole genome shotgun (WGS) entry which is preliminary data.</text>
</comment>
<keyword evidence="2" id="KW-0456">Lyase</keyword>
<sequence length="546" mass="61958">MPMRRVGTDAPMRPASSGANVMHDSSALIAQTNPQTSAQTLRLILGDQLNPQHSWFATRDAGVVYVLMEVRQETDYVLHHAQKVLAIFAAMRAFAAGLRRAGHRVRYVTIDNASNRQSIPRNLEALMAHYRADHLEYQSPDEWRLDEALQHWSAAQPFATRMVDSEHFLTARNEVAACFRTGSPWRMEVFYRRMRRQHRILLDAAGEPEGGRWNFDHDNRAPWPGHPPAPQDWRTTHDHSALWRKIQAAGVRSFGAPNAQALPWPLDRDEALQHLDAFIAHALPNFGRFEDAMSTRSPRLFHSLLSFALNVKMLHPHEVIARAEAAWRQGHAPLAAVEGFIRQILGWREYVRGVYWSQMPGYAESNRLDQHAPLPHWFWDGQIGMRCLADAVGNSLANAHAHHIQRLMVIGNFALLAGLDPQALHRWYLGVYIDAFEWVELPNTVGMSQFADGGLLGSKPYISGAAYIDRMSDYCGGCRYQRKLRVGPSACPYNALYWDFLRRQRPLLGANERLALPYRQLDGMAPEVLAQVQAQAAHWRAHLEGL</sequence>
<evidence type="ECO:0000313" key="2">
    <source>
        <dbReference type="EMBL" id="MBO9759184.1"/>
    </source>
</evidence>
<dbReference type="Gene3D" id="1.10.10.1710">
    <property type="entry name" value="Deoxyribodipyrimidine photolyase-related"/>
    <property type="match status" value="1"/>
</dbReference>
<protein>
    <submittedName>
        <fullName evidence="2">Cryptochrome/photolyase family protein</fullName>
    </submittedName>
</protein>
<dbReference type="InterPro" id="IPR014729">
    <property type="entry name" value="Rossmann-like_a/b/a_fold"/>
</dbReference>
<evidence type="ECO:0000256" key="1">
    <source>
        <dbReference type="SAM" id="MobiDB-lite"/>
    </source>
</evidence>